<protein>
    <submittedName>
        <fullName evidence="1">Uncharacterized protein</fullName>
    </submittedName>
</protein>
<name>A0AAV5AH25_9AGAM</name>
<comment type="caution">
    <text evidence="1">The sequence shown here is derived from an EMBL/GenBank/DDBJ whole genome shotgun (WGS) entry which is preliminary data.</text>
</comment>
<organism evidence="1 2">
    <name type="scientific">Clathrus columnatus</name>
    <dbReference type="NCBI Taxonomy" id="1419009"/>
    <lineage>
        <taxon>Eukaryota</taxon>
        <taxon>Fungi</taxon>
        <taxon>Dikarya</taxon>
        <taxon>Basidiomycota</taxon>
        <taxon>Agaricomycotina</taxon>
        <taxon>Agaricomycetes</taxon>
        <taxon>Phallomycetidae</taxon>
        <taxon>Phallales</taxon>
        <taxon>Clathraceae</taxon>
        <taxon>Clathrus</taxon>
    </lineage>
</organism>
<evidence type="ECO:0000313" key="2">
    <source>
        <dbReference type="Proteomes" id="UP001050691"/>
    </source>
</evidence>
<keyword evidence="2" id="KW-1185">Reference proteome</keyword>
<reference evidence="1" key="1">
    <citation type="submission" date="2021-10" db="EMBL/GenBank/DDBJ databases">
        <title>De novo Genome Assembly of Clathrus columnatus (Basidiomycota, Fungi) Using Illumina and Nanopore Sequence Data.</title>
        <authorList>
            <person name="Ogiso-Tanaka E."/>
            <person name="Itagaki H."/>
            <person name="Hosoya T."/>
            <person name="Hosaka K."/>
        </authorList>
    </citation>
    <scope>NUCLEOTIDE SEQUENCE</scope>
    <source>
        <strain evidence="1">MO-923</strain>
    </source>
</reference>
<proteinExistence type="predicted"/>
<dbReference type="EMBL" id="BPWL01000007">
    <property type="protein sequence ID" value="GJJ11979.1"/>
    <property type="molecule type" value="Genomic_DNA"/>
</dbReference>
<dbReference type="AlphaFoldDB" id="A0AAV5AH25"/>
<dbReference type="Proteomes" id="UP001050691">
    <property type="component" value="Unassembled WGS sequence"/>
</dbReference>
<accession>A0AAV5AH25</accession>
<sequence>MSQAATFFTQPPRASPRHYRIGGFVIGNDDAAKWASQLIGKELDPVMNSSSIRIAVLKKTYPFDVNFRLAGEVAHVYWMLITQSARFNGNTNMDPAEIPQFEPGERDVHAERLLKEAGFRAHQGQLQVLYKDSSNALGIKEYKFATFLD</sequence>
<gene>
    <name evidence="1" type="ORF">Clacol_006217</name>
</gene>
<evidence type="ECO:0000313" key="1">
    <source>
        <dbReference type="EMBL" id="GJJ11979.1"/>
    </source>
</evidence>